<evidence type="ECO:0000313" key="4">
    <source>
        <dbReference type="Proteomes" id="UP001209878"/>
    </source>
</evidence>
<organism evidence="3 4">
    <name type="scientific">Ridgeia piscesae</name>
    <name type="common">Tubeworm</name>
    <dbReference type="NCBI Taxonomy" id="27915"/>
    <lineage>
        <taxon>Eukaryota</taxon>
        <taxon>Metazoa</taxon>
        <taxon>Spiralia</taxon>
        <taxon>Lophotrochozoa</taxon>
        <taxon>Annelida</taxon>
        <taxon>Polychaeta</taxon>
        <taxon>Sedentaria</taxon>
        <taxon>Canalipalpata</taxon>
        <taxon>Sabellida</taxon>
        <taxon>Siboglinidae</taxon>
        <taxon>Ridgeia</taxon>
    </lineage>
</organism>
<keyword evidence="1" id="KW-0479">Metal-binding</keyword>
<accession>A0AAD9PFW0</accession>
<dbReference type="EMBL" id="JAODUO010000003">
    <property type="protein sequence ID" value="KAK2194047.1"/>
    <property type="molecule type" value="Genomic_DNA"/>
</dbReference>
<dbReference type="InterPro" id="IPR021109">
    <property type="entry name" value="Peptidase_aspartic_dom_sf"/>
</dbReference>
<dbReference type="SUPFAM" id="SSF50630">
    <property type="entry name" value="Acid proteases"/>
    <property type="match status" value="1"/>
</dbReference>
<dbReference type="PANTHER" id="PTHR37984:SF13">
    <property type="entry name" value="RIBONUCLEASE H"/>
    <property type="match status" value="1"/>
</dbReference>
<keyword evidence="1" id="KW-0863">Zinc-finger</keyword>
<evidence type="ECO:0000259" key="2">
    <source>
        <dbReference type="PROSITE" id="PS50158"/>
    </source>
</evidence>
<evidence type="ECO:0000256" key="1">
    <source>
        <dbReference type="PROSITE-ProRule" id="PRU00047"/>
    </source>
</evidence>
<dbReference type="InterPro" id="IPR001878">
    <property type="entry name" value="Znf_CCHC"/>
</dbReference>
<dbReference type="Gene3D" id="2.40.70.10">
    <property type="entry name" value="Acid Proteases"/>
    <property type="match status" value="1"/>
</dbReference>
<dbReference type="SUPFAM" id="SSF57756">
    <property type="entry name" value="Retrovirus zinc finger-like domains"/>
    <property type="match status" value="1"/>
</dbReference>
<dbReference type="SMART" id="SM00343">
    <property type="entry name" value="ZnF_C2HC"/>
    <property type="match status" value="2"/>
</dbReference>
<keyword evidence="4" id="KW-1185">Reference proteome</keyword>
<name>A0AAD9PFW0_RIDPI</name>
<evidence type="ECO:0000313" key="3">
    <source>
        <dbReference type="EMBL" id="KAK2194047.1"/>
    </source>
</evidence>
<dbReference type="PANTHER" id="PTHR37984">
    <property type="entry name" value="PROTEIN CBG26694"/>
    <property type="match status" value="1"/>
</dbReference>
<dbReference type="GO" id="GO:0003676">
    <property type="term" value="F:nucleic acid binding"/>
    <property type="evidence" value="ECO:0007669"/>
    <property type="project" value="InterPro"/>
</dbReference>
<dbReference type="GO" id="GO:0008270">
    <property type="term" value="F:zinc ion binding"/>
    <property type="evidence" value="ECO:0007669"/>
    <property type="project" value="UniProtKB-KW"/>
</dbReference>
<dbReference type="AlphaFoldDB" id="A0AAD9PFW0"/>
<sequence>MGKRRAILLMSLTAELILEENLRDRLVCGVADPAIQRRLLGETDLDFKKALHTALAIESAAANTAQLSSPAHGDAPYVVHHVTTHKPTTKKWERKPPAHNRQKPCFRCGKTSHTAEECRFKDAQCRYCHKEGHIMSNCFAKQKAEKGKGNRTHQLMAPKENFKREQSERTYNMFSVTGPRPDPIITHVEIDGKALLWLEVYTGATLSVISEKTFQEHWRNTTRPKIKATKDRLRTYTGQYVKFLGVITVRVRARNGVQHDLPLMVVPDGGPSLLGRNWLSRLELDWGEIHQLNPPHMEKKMQNHRLQRALNKYAVVFEDSHQAVKTKAAKIYVGDKAVPEYYKCRPLPYVMRDGEQGAG</sequence>
<gene>
    <name evidence="3" type="ORF">NP493_3g09017</name>
</gene>
<dbReference type="InterPro" id="IPR036875">
    <property type="entry name" value="Znf_CCHC_sf"/>
</dbReference>
<dbReference type="PROSITE" id="PS50158">
    <property type="entry name" value="ZF_CCHC"/>
    <property type="match status" value="1"/>
</dbReference>
<feature type="domain" description="CCHC-type" evidence="2">
    <location>
        <begin position="105"/>
        <end position="119"/>
    </location>
</feature>
<proteinExistence type="predicted"/>
<dbReference type="Gene3D" id="4.10.60.10">
    <property type="entry name" value="Zinc finger, CCHC-type"/>
    <property type="match status" value="1"/>
</dbReference>
<dbReference type="InterPro" id="IPR050951">
    <property type="entry name" value="Retrovirus_Pol_polyprotein"/>
</dbReference>
<dbReference type="Proteomes" id="UP001209878">
    <property type="component" value="Unassembled WGS sequence"/>
</dbReference>
<keyword evidence="1" id="KW-0862">Zinc</keyword>
<protein>
    <recommendedName>
        <fullName evidence="2">CCHC-type domain-containing protein</fullName>
    </recommendedName>
</protein>
<reference evidence="3" key="1">
    <citation type="journal article" date="2023" name="Mol. Biol. Evol.">
        <title>Third-Generation Sequencing Reveals the Adaptive Role of the Epigenome in Three Deep-Sea Polychaetes.</title>
        <authorList>
            <person name="Perez M."/>
            <person name="Aroh O."/>
            <person name="Sun Y."/>
            <person name="Lan Y."/>
            <person name="Juniper S.K."/>
            <person name="Young C.R."/>
            <person name="Angers B."/>
            <person name="Qian P.Y."/>
        </authorList>
    </citation>
    <scope>NUCLEOTIDE SEQUENCE</scope>
    <source>
        <strain evidence="3">R07B-5</strain>
    </source>
</reference>
<comment type="caution">
    <text evidence="3">The sequence shown here is derived from an EMBL/GenBank/DDBJ whole genome shotgun (WGS) entry which is preliminary data.</text>
</comment>